<dbReference type="GO" id="GO:0005085">
    <property type="term" value="F:guanyl-nucleotide exchange factor activity"/>
    <property type="evidence" value="ECO:0007669"/>
    <property type="project" value="InterPro"/>
</dbReference>
<accession>A0A2G8SCG1</accession>
<dbReference type="OrthoDB" id="660555at2759"/>
<evidence type="ECO:0000313" key="3">
    <source>
        <dbReference type="EMBL" id="PIL31450.1"/>
    </source>
</evidence>
<gene>
    <name evidence="3" type="ORF">GSI_06151</name>
</gene>
<feature type="compositionally biased region" description="Acidic residues" evidence="1">
    <location>
        <begin position="435"/>
        <end position="453"/>
    </location>
</feature>
<dbReference type="SUPFAM" id="SSF48065">
    <property type="entry name" value="DBL homology domain (DH-domain)"/>
    <property type="match status" value="1"/>
</dbReference>
<dbReference type="PROSITE" id="PS50010">
    <property type="entry name" value="DH_2"/>
    <property type="match status" value="1"/>
</dbReference>
<dbReference type="AlphaFoldDB" id="A0A2G8SCG1"/>
<feature type="domain" description="DH" evidence="2">
    <location>
        <begin position="760"/>
        <end position="820"/>
    </location>
</feature>
<dbReference type="EMBL" id="AYKW01000012">
    <property type="protein sequence ID" value="PIL31450.1"/>
    <property type="molecule type" value="Genomic_DNA"/>
</dbReference>
<sequence>MSAVARDPSSTTSRRKRLYKARPQPSTPATSPSVFSLLLNRALGSGESFDRHSRSNSVPIMSDRSYRPSRSFSDGRTKGPLSRPAPSSRSRGTTESGCTTSSWGSTSLSSTSSPITTPDSASSPGLSPRNSTRAKKLQKKRPPLAPSAYLYPHTHAAALGRSKSTPNGLGQRTPRHRIWSSVEEARRAAEESGGQEPSYWYSAESEASSSKPSTLSPIFELRKRRSSQVLSDLACTGLCSTSIAAHSSQLAFDTQLEGGVCALETQSWVDPHADVFNPYIDCAPPADVAEGSGADSRGIDAGLLASSISPTPSLEPADSRENTEKMASGFAVVGGYLDRSEDAMRRWTLAMADVPDDVLVQHLERLRKESVALARGRLPGRKSAAPSQTGHGDDDQAYDPRDRRSSFFFGGPREMGISPRSASRARFSVGHDDREYEGEDSDEEALSDEEDEEDWKTARDVLFRCRELVQTERNYQTRLRELASTELSHHYASLVAKHIPALLRVSETLLAHVLDDPSVCGVSAAFIGCEEDLESALVAWAGVAGEFFIEDANLRPPKKLTKKFGDDTFSSHGHGHGHVHGHDHLPSTFGRVLRTRSQIGVAPPQYTSRRFSSTMSDIGHGESVSSFVNAGMFTAALGTGLAFGLGGAPLASTPTLDADLQASRHHKSISIHGHGGLSRVSSTLGLSRAVTAWRRKSMSSSMSHIPSLSGTSSPSPPRTRPSMSTPGYGHGHGHAQPHAHAHHHSTNSTHGHSSPSKKSSEQDSKMTVRDLAIQPVQRVMRYVLQYRDLVDHTPVSSPSRALVERAHESALRIAKKCDRAQAHAAFLRQSTHTTGTPSKSNKPGPRPKAGTT</sequence>
<proteinExistence type="predicted"/>
<reference evidence="3 4" key="1">
    <citation type="journal article" date="2015" name="Sci. Rep.">
        <title>Chromosome-level genome map provides insights into diverse defense mechanisms in the medicinal fungus Ganoderma sinense.</title>
        <authorList>
            <person name="Zhu Y."/>
            <person name="Xu J."/>
            <person name="Sun C."/>
            <person name="Zhou S."/>
            <person name="Xu H."/>
            <person name="Nelson D.R."/>
            <person name="Qian J."/>
            <person name="Song J."/>
            <person name="Luo H."/>
            <person name="Xiang L."/>
            <person name="Li Y."/>
            <person name="Xu Z."/>
            <person name="Ji A."/>
            <person name="Wang L."/>
            <person name="Lu S."/>
            <person name="Hayward A."/>
            <person name="Sun W."/>
            <person name="Li X."/>
            <person name="Schwartz D.C."/>
            <person name="Wang Y."/>
            <person name="Chen S."/>
        </authorList>
    </citation>
    <scope>NUCLEOTIDE SEQUENCE [LARGE SCALE GENOMIC DNA]</scope>
    <source>
        <strain evidence="3 4">ZZ0214-1</strain>
    </source>
</reference>
<dbReference type="Gene3D" id="1.20.900.10">
    <property type="entry name" value="Dbl homology (DH) domain"/>
    <property type="match status" value="1"/>
</dbReference>
<feature type="region of interest" description="Disordered" evidence="1">
    <location>
        <begin position="1"/>
        <end position="213"/>
    </location>
</feature>
<feature type="compositionally biased region" description="Low complexity" evidence="1">
    <location>
        <begin position="698"/>
        <end position="713"/>
    </location>
</feature>
<dbReference type="Proteomes" id="UP000230002">
    <property type="component" value="Unassembled WGS sequence"/>
</dbReference>
<comment type="caution">
    <text evidence="3">The sequence shown here is derived from an EMBL/GenBank/DDBJ whole genome shotgun (WGS) entry which is preliminary data.</text>
</comment>
<feature type="compositionally biased region" description="Low complexity" evidence="1">
    <location>
        <begin position="746"/>
        <end position="757"/>
    </location>
</feature>
<feature type="compositionally biased region" description="Basic residues" evidence="1">
    <location>
        <begin position="132"/>
        <end position="142"/>
    </location>
</feature>
<organism evidence="3 4">
    <name type="scientific">Ganoderma sinense ZZ0214-1</name>
    <dbReference type="NCBI Taxonomy" id="1077348"/>
    <lineage>
        <taxon>Eukaryota</taxon>
        <taxon>Fungi</taxon>
        <taxon>Dikarya</taxon>
        <taxon>Basidiomycota</taxon>
        <taxon>Agaricomycotina</taxon>
        <taxon>Agaricomycetes</taxon>
        <taxon>Polyporales</taxon>
        <taxon>Polyporaceae</taxon>
        <taxon>Ganoderma</taxon>
    </lineage>
</organism>
<name>A0A2G8SCG1_9APHY</name>
<dbReference type="STRING" id="1077348.A0A2G8SCG1"/>
<keyword evidence="4" id="KW-1185">Reference proteome</keyword>
<evidence type="ECO:0000259" key="2">
    <source>
        <dbReference type="PROSITE" id="PS50010"/>
    </source>
</evidence>
<protein>
    <recommendedName>
        <fullName evidence="2">DH domain-containing protein</fullName>
    </recommendedName>
</protein>
<dbReference type="InterPro" id="IPR000219">
    <property type="entry name" value="DH_dom"/>
</dbReference>
<feature type="compositionally biased region" description="Basic and acidic residues" evidence="1">
    <location>
        <begin position="758"/>
        <end position="768"/>
    </location>
</feature>
<feature type="compositionally biased region" description="Basic and acidic residues" evidence="1">
    <location>
        <begin position="391"/>
        <end position="405"/>
    </location>
</feature>
<evidence type="ECO:0000256" key="1">
    <source>
        <dbReference type="SAM" id="MobiDB-lite"/>
    </source>
</evidence>
<evidence type="ECO:0000313" key="4">
    <source>
        <dbReference type="Proteomes" id="UP000230002"/>
    </source>
</evidence>
<feature type="compositionally biased region" description="Low complexity" evidence="1">
    <location>
        <begin position="80"/>
        <end position="124"/>
    </location>
</feature>
<feature type="compositionally biased region" description="Polar residues" evidence="1">
    <location>
        <begin position="828"/>
        <end position="841"/>
    </location>
</feature>
<feature type="region of interest" description="Disordered" evidence="1">
    <location>
        <begin position="697"/>
        <end position="770"/>
    </location>
</feature>
<feature type="region of interest" description="Disordered" evidence="1">
    <location>
        <begin position="374"/>
        <end position="453"/>
    </location>
</feature>
<dbReference type="Pfam" id="PF00621">
    <property type="entry name" value="RhoGEF"/>
    <property type="match status" value="1"/>
</dbReference>
<dbReference type="InterPro" id="IPR035899">
    <property type="entry name" value="DBL_dom_sf"/>
</dbReference>
<feature type="compositionally biased region" description="Basic residues" evidence="1">
    <location>
        <begin position="731"/>
        <end position="745"/>
    </location>
</feature>
<feature type="compositionally biased region" description="Low complexity" evidence="1">
    <location>
        <begin position="197"/>
        <end position="213"/>
    </location>
</feature>
<feature type="region of interest" description="Disordered" evidence="1">
    <location>
        <begin position="827"/>
        <end position="852"/>
    </location>
</feature>